<feature type="transmembrane region" description="Helical" evidence="7">
    <location>
        <begin position="12"/>
        <end position="37"/>
    </location>
</feature>
<evidence type="ECO:0000256" key="7">
    <source>
        <dbReference type="RuleBase" id="RU367016"/>
    </source>
</evidence>
<dbReference type="Proteomes" id="UP000756703">
    <property type="component" value="Unassembled WGS sequence"/>
</dbReference>
<reference evidence="9" key="1">
    <citation type="submission" date="2020-07" db="EMBL/GenBank/DDBJ databases">
        <title>Huge and variable diversity of episymbiotic CPR bacteria and DPANN archaea in groundwater ecosystems.</title>
        <authorList>
            <person name="He C.Y."/>
            <person name="Keren R."/>
            <person name="Whittaker M."/>
            <person name="Farag I.F."/>
            <person name="Doudna J."/>
            <person name="Cate J.H.D."/>
            <person name="Banfield J.F."/>
        </authorList>
    </citation>
    <scope>NUCLEOTIDE SEQUENCE</scope>
    <source>
        <strain evidence="9">NC_groundwater_1225_Ag_S-0.1um_56_177</strain>
    </source>
</reference>
<feature type="transmembrane region" description="Helical" evidence="7">
    <location>
        <begin position="217"/>
        <end position="235"/>
    </location>
</feature>
<comment type="caution">
    <text evidence="9">The sequence shown here is derived from an EMBL/GenBank/DDBJ whole genome shotgun (WGS) entry which is preliminary data.</text>
</comment>
<organism evidence="9 10">
    <name type="scientific">Candidatus Sungiibacteriota bacterium</name>
    <dbReference type="NCBI Taxonomy" id="2750080"/>
    <lineage>
        <taxon>Bacteria</taxon>
        <taxon>Candidatus Sungiibacteriota</taxon>
    </lineage>
</organism>
<sequence length="273" mass="30697">MEFLIGFDLISLIKAVGYLGLFAIVFAESGLLLGFFLPGDSLLFTAGFLASQGYLDIRLLIAGCFIAAVAGDNIGYAFGYRWGRKIFQRPQSLLFNPKNLERAERFYELYGGSAIVLARFLPAIRTFAPVLAGVGLMRYSAFVFYNILGALLWAVGMPLLGYFFGSVIPNPDRYLIPVIIAIVTLSSLPALIQALRDRERRAWVIAFLRKRFYDDPATRKVIGVALVVFGFIALLIPFFPFAWVGFVGLEMLGLRTLFQDKIRSWRQRRRSHI</sequence>
<evidence type="ECO:0000256" key="6">
    <source>
        <dbReference type="ARBA" id="ARBA00023136"/>
    </source>
</evidence>
<dbReference type="GO" id="GO:0005886">
    <property type="term" value="C:plasma membrane"/>
    <property type="evidence" value="ECO:0007669"/>
    <property type="project" value="UniProtKB-SubCell"/>
</dbReference>
<dbReference type="PANTHER" id="PTHR30353">
    <property type="entry name" value="INNER MEMBRANE PROTEIN DEDA-RELATED"/>
    <property type="match status" value="1"/>
</dbReference>
<comment type="similarity">
    <text evidence="2 7">Belongs to the DedA family.</text>
</comment>
<keyword evidence="4 7" id="KW-0812">Transmembrane</keyword>
<feature type="domain" description="VTT" evidence="8">
    <location>
        <begin position="37"/>
        <end position="162"/>
    </location>
</feature>
<feature type="transmembrane region" description="Helical" evidence="7">
    <location>
        <begin position="57"/>
        <end position="79"/>
    </location>
</feature>
<evidence type="ECO:0000256" key="2">
    <source>
        <dbReference type="ARBA" id="ARBA00010792"/>
    </source>
</evidence>
<feature type="transmembrane region" description="Helical" evidence="7">
    <location>
        <begin position="174"/>
        <end position="196"/>
    </location>
</feature>
<dbReference type="PANTHER" id="PTHR30353:SF0">
    <property type="entry name" value="TRANSMEMBRANE PROTEIN"/>
    <property type="match status" value="1"/>
</dbReference>
<dbReference type="InterPro" id="IPR032818">
    <property type="entry name" value="DedA-like"/>
</dbReference>
<evidence type="ECO:0000256" key="1">
    <source>
        <dbReference type="ARBA" id="ARBA00004651"/>
    </source>
</evidence>
<name>A0A932YW37_9BACT</name>
<dbReference type="AlphaFoldDB" id="A0A932YW37"/>
<protein>
    <submittedName>
        <fullName evidence="9">VTT domain-containing protein</fullName>
    </submittedName>
</protein>
<dbReference type="Pfam" id="PF09335">
    <property type="entry name" value="VTT_dom"/>
    <property type="match status" value="1"/>
</dbReference>
<evidence type="ECO:0000256" key="5">
    <source>
        <dbReference type="ARBA" id="ARBA00022989"/>
    </source>
</evidence>
<evidence type="ECO:0000259" key="8">
    <source>
        <dbReference type="Pfam" id="PF09335"/>
    </source>
</evidence>
<accession>A0A932YW37</accession>
<comment type="subcellular location">
    <subcellularLocation>
        <location evidence="1 7">Cell membrane</location>
        <topology evidence="1 7">Multi-pass membrane protein</topology>
    </subcellularLocation>
</comment>
<dbReference type="EMBL" id="JACQMI010000002">
    <property type="protein sequence ID" value="MBI4132481.1"/>
    <property type="molecule type" value="Genomic_DNA"/>
</dbReference>
<evidence type="ECO:0000256" key="3">
    <source>
        <dbReference type="ARBA" id="ARBA00022475"/>
    </source>
</evidence>
<proteinExistence type="inferred from homology"/>
<evidence type="ECO:0000313" key="10">
    <source>
        <dbReference type="Proteomes" id="UP000756703"/>
    </source>
</evidence>
<dbReference type="InterPro" id="IPR032816">
    <property type="entry name" value="VTT_dom"/>
</dbReference>
<keyword evidence="6 7" id="KW-0472">Membrane</keyword>
<keyword evidence="5 7" id="KW-1133">Transmembrane helix</keyword>
<feature type="transmembrane region" description="Helical" evidence="7">
    <location>
        <begin position="143"/>
        <end position="168"/>
    </location>
</feature>
<gene>
    <name evidence="9" type="ORF">HY473_00065</name>
</gene>
<evidence type="ECO:0000256" key="4">
    <source>
        <dbReference type="ARBA" id="ARBA00022692"/>
    </source>
</evidence>
<keyword evidence="3 7" id="KW-1003">Cell membrane</keyword>
<evidence type="ECO:0000313" key="9">
    <source>
        <dbReference type="EMBL" id="MBI4132481.1"/>
    </source>
</evidence>